<keyword evidence="2" id="KW-1185">Reference proteome</keyword>
<dbReference type="Gene3D" id="3.40.50.1820">
    <property type="entry name" value="alpha/beta hydrolase"/>
    <property type="match status" value="1"/>
</dbReference>
<evidence type="ECO:0000313" key="1">
    <source>
        <dbReference type="EMBL" id="EIW74021.1"/>
    </source>
</evidence>
<dbReference type="EMBL" id="JH711596">
    <property type="protein sequence ID" value="EIW74021.1"/>
    <property type="molecule type" value="Genomic_DNA"/>
</dbReference>
<dbReference type="OrthoDB" id="6431331at2759"/>
<protein>
    <recommendedName>
        <fullName evidence="3">AB hydrolase-1 domain-containing protein</fullName>
    </recommendedName>
</protein>
<dbReference type="SUPFAM" id="SSF53474">
    <property type="entry name" value="alpha/beta-Hydrolases"/>
    <property type="match status" value="1"/>
</dbReference>
<dbReference type="GeneID" id="19206446"/>
<dbReference type="Proteomes" id="UP000053558">
    <property type="component" value="Unassembled WGS sequence"/>
</dbReference>
<dbReference type="AlphaFoldDB" id="R7SCW8"/>
<dbReference type="KEGG" id="cput:CONPUDRAFT_170396"/>
<sequence length="472" mass="54471">MLGKSWLEYILIRLTIWGFRAVAPVSLLLVSYRIYTGASLLGDTIDALAVTESLFFICIYLPRHTLLQKRAVHPPLLNRDDRKALFIRCSDEINGDYPTGWFFSPGYQRGNVIEWLLWALFSITPEENQGQWDEEIAEYVAVAEESLGRKLDDGYNKQAACMRVSFDPLHMIHRPLGWYALVGLLDMKTAVQMHILGFRHYNPPSWFPSFPLRPFTWLSKRSASPKLPYWWKPHNSSTKLPLVILHGIGIGLYPYVPIIQEFVSENPDVGVLVIEYMPICSRITSAPLSRAELCNEMENILASLRIDRFVVFGHSYGTVLAAHMFQSPVLAPRIAATLFLDPIPFLLHLPNVAFNFVYRKPRTANEWEVWYFASRDPDVARTLGRHFFWAENIMWKHDLDGRRFAVALAGDDQLLDARAVHKYLTQQEKPTHYWQKDDLEVFFFPGEDHATILDTRKTRKPMLEVLSRFVSA</sequence>
<gene>
    <name evidence="1" type="ORF">CONPUDRAFT_170396</name>
</gene>
<dbReference type="PANTHER" id="PTHR37471:SF1">
    <property type="entry name" value="AB HYDROLASE-1 DOMAIN-CONTAINING PROTEIN"/>
    <property type="match status" value="1"/>
</dbReference>
<accession>R7SCW8</accession>
<proteinExistence type="predicted"/>
<dbReference type="OMA" id="WSENILW"/>
<reference evidence="2" key="1">
    <citation type="journal article" date="2012" name="Science">
        <title>The Paleozoic origin of enzymatic lignin decomposition reconstructed from 31 fungal genomes.</title>
        <authorList>
            <person name="Floudas D."/>
            <person name="Binder M."/>
            <person name="Riley R."/>
            <person name="Barry K."/>
            <person name="Blanchette R.A."/>
            <person name="Henrissat B."/>
            <person name="Martinez A.T."/>
            <person name="Otillar R."/>
            <person name="Spatafora J.W."/>
            <person name="Yadav J.S."/>
            <person name="Aerts A."/>
            <person name="Benoit I."/>
            <person name="Boyd A."/>
            <person name="Carlson A."/>
            <person name="Copeland A."/>
            <person name="Coutinho P.M."/>
            <person name="de Vries R.P."/>
            <person name="Ferreira P."/>
            <person name="Findley K."/>
            <person name="Foster B."/>
            <person name="Gaskell J."/>
            <person name="Glotzer D."/>
            <person name="Gorecki P."/>
            <person name="Heitman J."/>
            <person name="Hesse C."/>
            <person name="Hori C."/>
            <person name="Igarashi K."/>
            <person name="Jurgens J.A."/>
            <person name="Kallen N."/>
            <person name="Kersten P."/>
            <person name="Kohler A."/>
            <person name="Kuees U."/>
            <person name="Kumar T.K.A."/>
            <person name="Kuo A."/>
            <person name="LaButti K."/>
            <person name="Larrondo L.F."/>
            <person name="Lindquist E."/>
            <person name="Ling A."/>
            <person name="Lombard V."/>
            <person name="Lucas S."/>
            <person name="Lundell T."/>
            <person name="Martin R."/>
            <person name="McLaughlin D.J."/>
            <person name="Morgenstern I."/>
            <person name="Morin E."/>
            <person name="Murat C."/>
            <person name="Nagy L.G."/>
            <person name="Nolan M."/>
            <person name="Ohm R.A."/>
            <person name="Patyshakuliyeva A."/>
            <person name="Rokas A."/>
            <person name="Ruiz-Duenas F.J."/>
            <person name="Sabat G."/>
            <person name="Salamov A."/>
            <person name="Samejima M."/>
            <person name="Schmutz J."/>
            <person name="Slot J.C."/>
            <person name="St John F."/>
            <person name="Stenlid J."/>
            <person name="Sun H."/>
            <person name="Sun S."/>
            <person name="Syed K."/>
            <person name="Tsang A."/>
            <person name="Wiebenga A."/>
            <person name="Young D."/>
            <person name="Pisabarro A."/>
            <person name="Eastwood D.C."/>
            <person name="Martin F."/>
            <person name="Cullen D."/>
            <person name="Grigoriev I.V."/>
            <person name="Hibbett D.S."/>
        </authorList>
    </citation>
    <scope>NUCLEOTIDE SEQUENCE [LARGE SCALE GENOMIC DNA]</scope>
    <source>
        <strain evidence="2">RWD-64-598 SS2</strain>
    </source>
</reference>
<dbReference type="PANTHER" id="PTHR37471">
    <property type="entry name" value="UNNAMED PRODUCT"/>
    <property type="match status" value="1"/>
</dbReference>
<organism evidence="1 2">
    <name type="scientific">Coniophora puteana (strain RWD-64-598)</name>
    <name type="common">Brown rot fungus</name>
    <dbReference type="NCBI Taxonomy" id="741705"/>
    <lineage>
        <taxon>Eukaryota</taxon>
        <taxon>Fungi</taxon>
        <taxon>Dikarya</taxon>
        <taxon>Basidiomycota</taxon>
        <taxon>Agaricomycotina</taxon>
        <taxon>Agaricomycetes</taxon>
        <taxon>Agaricomycetidae</taxon>
        <taxon>Boletales</taxon>
        <taxon>Coniophorineae</taxon>
        <taxon>Coniophoraceae</taxon>
        <taxon>Coniophora</taxon>
    </lineage>
</organism>
<evidence type="ECO:0008006" key="3">
    <source>
        <dbReference type="Google" id="ProtNLM"/>
    </source>
</evidence>
<dbReference type="InterPro" id="IPR029058">
    <property type="entry name" value="AB_hydrolase_fold"/>
</dbReference>
<dbReference type="RefSeq" id="XP_007775845.1">
    <property type="nucleotide sequence ID" value="XM_007777655.1"/>
</dbReference>
<dbReference type="eggNOG" id="ENOG502QW6Q">
    <property type="taxonomic scope" value="Eukaryota"/>
</dbReference>
<name>R7SCW8_CONPW</name>
<evidence type="ECO:0000313" key="2">
    <source>
        <dbReference type="Proteomes" id="UP000053558"/>
    </source>
</evidence>